<keyword evidence="1" id="KW-0813">Transport</keyword>
<dbReference type="InterPro" id="IPR027417">
    <property type="entry name" value="P-loop_NTPase"/>
</dbReference>
<dbReference type="InterPro" id="IPR003439">
    <property type="entry name" value="ABC_transporter-like_ATP-bd"/>
</dbReference>
<proteinExistence type="inferred from homology"/>
<dbReference type="GO" id="GO:0016887">
    <property type="term" value="F:ATP hydrolysis activity"/>
    <property type="evidence" value="ECO:0007669"/>
    <property type="project" value="InterPro"/>
</dbReference>
<evidence type="ECO:0000313" key="7">
    <source>
        <dbReference type="Proteomes" id="UP000317648"/>
    </source>
</evidence>
<dbReference type="PANTHER" id="PTHR24220">
    <property type="entry name" value="IMPORT ATP-BINDING PROTEIN"/>
    <property type="match status" value="1"/>
</dbReference>
<dbReference type="RefSeq" id="WP_145051108.1">
    <property type="nucleotide sequence ID" value="NZ_CP036433.1"/>
</dbReference>
<dbReference type="Gene3D" id="3.40.50.300">
    <property type="entry name" value="P-loop containing nucleotide triphosphate hydrolases"/>
    <property type="match status" value="1"/>
</dbReference>
<dbReference type="KEGG" id="lcre:Pla8534_15830"/>
<dbReference type="PANTHER" id="PTHR24220:SF452">
    <property type="entry name" value="ABC TRANSPORTER ATP-BINDING PROTEIN"/>
    <property type="match status" value="1"/>
</dbReference>
<dbReference type="GO" id="GO:0005524">
    <property type="term" value="F:ATP binding"/>
    <property type="evidence" value="ECO:0007669"/>
    <property type="project" value="UniProtKB-KW"/>
</dbReference>
<keyword evidence="7" id="KW-1185">Reference proteome</keyword>
<name>A0A518DPM8_9BACT</name>
<feature type="domain" description="ABC transporter" evidence="5">
    <location>
        <begin position="4"/>
        <end position="237"/>
    </location>
</feature>
<keyword evidence="3 6" id="KW-0067">ATP-binding</keyword>
<evidence type="ECO:0000313" key="6">
    <source>
        <dbReference type="EMBL" id="QDU93800.1"/>
    </source>
</evidence>
<dbReference type="GO" id="GO:0098796">
    <property type="term" value="C:membrane protein complex"/>
    <property type="evidence" value="ECO:0007669"/>
    <property type="project" value="UniProtKB-ARBA"/>
</dbReference>
<dbReference type="SUPFAM" id="SSF52540">
    <property type="entry name" value="P-loop containing nucleoside triphosphate hydrolases"/>
    <property type="match status" value="1"/>
</dbReference>
<dbReference type="GO" id="GO:0022857">
    <property type="term" value="F:transmembrane transporter activity"/>
    <property type="evidence" value="ECO:0007669"/>
    <property type="project" value="TreeGrafter"/>
</dbReference>
<keyword evidence="2" id="KW-0547">Nucleotide-binding</keyword>
<evidence type="ECO:0000259" key="5">
    <source>
        <dbReference type="PROSITE" id="PS50893"/>
    </source>
</evidence>
<comment type="similarity">
    <text evidence="4">Belongs to the ABC transporter superfamily. Macrolide exporter (TC 3.A.1.122) family.</text>
</comment>
<reference evidence="6 7" key="1">
    <citation type="submission" date="2019-02" db="EMBL/GenBank/DDBJ databases">
        <title>Deep-cultivation of Planctomycetes and their phenomic and genomic characterization uncovers novel biology.</title>
        <authorList>
            <person name="Wiegand S."/>
            <person name="Jogler M."/>
            <person name="Boedeker C."/>
            <person name="Pinto D."/>
            <person name="Vollmers J."/>
            <person name="Rivas-Marin E."/>
            <person name="Kohn T."/>
            <person name="Peeters S.H."/>
            <person name="Heuer A."/>
            <person name="Rast P."/>
            <person name="Oberbeckmann S."/>
            <person name="Bunk B."/>
            <person name="Jeske O."/>
            <person name="Meyerdierks A."/>
            <person name="Storesund J.E."/>
            <person name="Kallscheuer N."/>
            <person name="Luecker S."/>
            <person name="Lage O.M."/>
            <person name="Pohl T."/>
            <person name="Merkel B.J."/>
            <person name="Hornburger P."/>
            <person name="Mueller R.-W."/>
            <person name="Bruemmer F."/>
            <person name="Labrenz M."/>
            <person name="Spormann A.M."/>
            <person name="Op den Camp H."/>
            <person name="Overmann J."/>
            <person name="Amann R."/>
            <person name="Jetten M.S.M."/>
            <person name="Mascher T."/>
            <person name="Medema M.H."/>
            <person name="Devos D.P."/>
            <person name="Kaster A.-K."/>
            <person name="Ovreas L."/>
            <person name="Rohde M."/>
            <person name="Galperin M.Y."/>
            <person name="Jogler C."/>
        </authorList>
    </citation>
    <scope>NUCLEOTIDE SEQUENCE [LARGE SCALE GENOMIC DNA]</scope>
    <source>
        <strain evidence="6 7">Pla85_3_4</strain>
    </source>
</reference>
<dbReference type="GO" id="GO:0005886">
    <property type="term" value="C:plasma membrane"/>
    <property type="evidence" value="ECO:0007669"/>
    <property type="project" value="TreeGrafter"/>
</dbReference>
<dbReference type="PROSITE" id="PS50893">
    <property type="entry name" value="ABC_TRANSPORTER_2"/>
    <property type="match status" value="1"/>
</dbReference>
<dbReference type="SMART" id="SM00382">
    <property type="entry name" value="AAA"/>
    <property type="match status" value="1"/>
</dbReference>
<dbReference type="FunFam" id="3.40.50.300:FF:000032">
    <property type="entry name" value="Export ABC transporter ATP-binding protein"/>
    <property type="match status" value="1"/>
</dbReference>
<gene>
    <name evidence="6" type="primary">ytrE</name>
    <name evidence="6" type="ORF">Pla8534_15830</name>
</gene>
<dbReference type="Proteomes" id="UP000317648">
    <property type="component" value="Chromosome"/>
</dbReference>
<organism evidence="6 7">
    <name type="scientific">Lignipirellula cremea</name>
    <dbReference type="NCBI Taxonomy" id="2528010"/>
    <lineage>
        <taxon>Bacteria</taxon>
        <taxon>Pseudomonadati</taxon>
        <taxon>Planctomycetota</taxon>
        <taxon>Planctomycetia</taxon>
        <taxon>Pirellulales</taxon>
        <taxon>Pirellulaceae</taxon>
        <taxon>Lignipirellula</taxon>
    </lineage>
</organism>
<dbReference type="Pfam" id="PF00005">
    <property type="entry name" value="ABC_tran"/>
    <property type="match status" value="1"/>
</dbReference>
<dbReference type="OrthoDB" id="2151853at2"/>
<dbReference type="EMBL" id="CP036433">
    <property type="protein sequence ID" value="QDU93800.1"/>
    <property type="molecule type" value="Genomic_DNA"/>
</dbReference>
<accession>A0A518DPM8</accession>
<sequence>MSLVEVINVTKQYLSGEETITPLSEVSLTIERGDFVSLMGASGSGKSTLLNLIAGIDEVTSGQIIVNGNDIARLSRGKLADWRAANVGYIFQTHNLIPVLTAYENVEMPLLLLKLSAAERRKRVDIALEAVGLTDRASHYPRQMSGGQEQRVGVARAIVASPTLVVADEPTGNLDDETTEQILELLRRVNDELGITLLMVTHDLDAARVSKRRIVLERGKLIEKTDSGGKTSASHRVA</sequence>
<evidence type="ECO:0000256" key="1">
    <source>
        <dbReference type="ARBA" id="ARBA00022448"/>
    </source>
</evidence>
<evidence type="ECO:0000256" key="3">
    <source>
        <dbReference type="ARBA" id="ARBA00022840"/>
    </source>
</evidence>
<protein>
    <submittedName>
        <fullName evidence="6">ABC transporter ATP-binding protein YtrE</fullName>
    </submittedName>
</protein>
<dbReference type="InterPro" id="IPR003593">
    <property type="entry name" value="AAA+_ATPase"/>
</dbReference>
<evidence type="ECO:0000256" key="4">
    <source>
        <dbReference type="ARBA" id="ARBA00038388"/>
    </source>
</evidence>
<dbReference type="AlphaFoldDB" id="A0A518DPM8"/>
<dbReference type="CDD" id="cd03255">
    <property type="entry name" value="ABC_MJ0796_LolCDE_FtsE"/>
    <property type="match status" value="1"/>
</dbReference>
<dbReference type="InterPro" id="IPR015854">
    <property type="entry name" value="ABC_transpr_LolD-like"/>
</dbReference>
<evidence type="ECO:0000256" key="2">
    <source>
        <dbReference type="ARBA" id="ARBA00022741"/>
    </source>
</evidence>
<dbReference type="InterPro" id="IPR017911">
    <property type="entry name" value="MacB-like_ATP-bd"/>
</dbReference>